<dbReference type="InterPro" id="IPR055454">
    <property type="entry name" value="CNOT1-like_NOT1_connector"/>
</dbReference>
<keyword evidence="18" id="KW-1185">Reference proteome</keyword>
<dbReference type="Pfam" id="PF16418">
    <property type="entry name" value="CNOT1_HEAT"/>
    <property type="match status" value="2"/>
</dbReference>
<dbReference type="Pfam" id="PF25097">
    <property type="entry name" value="ARM_Cnot1"/>
    <property type="match status" value="1"/>
</dbReference>
<dbReference type="InterPro" id="IPR013791">
    <property type="entry name" value="RNA3'-term_phos_cycl_insert"/>
</dbReference>
<dbReference type="InterPro" id="IPR040398">
    <property type="entry name" value="Not1"/>
</dbReference>
<evidence type="ECO:0000259" key="12">
    <source>
        <dbReference type="Pfam" id="PF12842"/>
    </source>
</evidence>
<evidence type="ECO:0000313" key="17">
    <source>
        <dbReference type="EMBL" id="KAF5372857.1"/>
    </source>
</evidence>
<dbReference type="InterPro" id="IPR032193">
    <property type="entry name" value="CNOT1_TTP_bind"/>
</dbReference>
<dbReference type="Pfam" id="PF16417">
    <property type="entry name" value="CNOT1_TTP_bind"/>
    <property type="match status" value="1"/>
</dbReference>
<dbReference type="PROSITE" id="PS01287">
    <property type="entry name" value="RTC"/>
    <property type="match status" value="1"/>
</dbReference>
<dbReference type="GO" id="GO:0030015">
    <property type="term" value="C:CCR4-NOT core complex"/>
    <property type="evidence" value="ECO:0007669"/>
    <property type="project" value="InterPro"/>
</dbReference>
<keyword evidence="4" id="KW-0804">Transcription</keyword>
<feature type="domain" description="CCR4-NOT transcription complex subunit 1 TTP binding" evidence="14">
    <location>
        <begin position="1542"/>
        <end position="1694"/>
    </location>
</feature>
<dbReference type="InterPro" id="IPR038535">
    <property type="entry name" value="CNOT1_TTP_bind_sf"/>
</dbReference>
<dbReference type="GO" id="GO:0003963">
    <property type="term" value="F:RNA-3'-phosphate cyclase activity"/>
    <property type="evidence" value="ECO:0007669"/>
    <property type="project" value="InterPro"/>
</dbReference>
<dbReference type="SUPFAM" id="SSF55205">
    <property type="entry name" value="EPT/RTPC-like"/>
    <property type="match status" value="2"/>
</dbReference>
<dbReference type="Pfam" id="PF04054">
    <property type="entry name" value="Not1"/>
    <property type="match status" value="1"/>
</dbReference>
<protein>
    <recommendedName>
        <fullName evidence="7">General negative regulator of transcription subunit 1</fullName>
    </recommendedName>
</protein>
<feature type="domain" description="RNA 3'-terminal phosphate cyclase insert" evidence="11">
    <location>
        <begin position="658"/>
        <end position="757"/>
    </location>
</feature>
<evidence type="ECO:0000259" key="15">
    <source>
        <dbReference type="Pfam" id="PF16418"/>
    </source>
</evidence>
<dbReference type="Gene3D" id="3.30.559.10">
    <property type="entry name" value="Chloramphenicol acetyltransferase-like domain"/>
    <property type="match status" value="2"/>
</dbReference>
<dbReference type="Pfam" id="PF01137">
    <property type="entry name" value="RTC"/>
    <property type="match status" value="1"/>
</dbReference>
<dbReference type="GO" id="GO:0000289">
    <property type="term" value="P:nuclear-transcribed mRNA poly(A) tail shortening"/>
    <property type="evidence" value="ECO:0007669"/>
    <property type="project" value="UniProtKB-ARBA"/>
</dbReference>
<evidence type="ECO:0000256" key="5">
    <source>
        <dbReference type="ARBA" id="ARBA00023242"/>
    </source>
</evidence>
<keyword evidence="2" id="KW-0678">Repressor</keyword>
<evidence type="ECO:0000259" key="10">
    <source>
        <dbReference type="Pfam" id="PF04054"/>
    </source>
</evidence>
<reference evidence="17 18" key="1">
    <citation type="journal article" date="2020" name="ISME J.">
        <title>Uncovering the hidden diversity of litter-decomposition mechanisms in mushroom-forming fungi.</title>
        <authorList>
            <person name="Floudas D."/>
            <person name="Bentzer J."/>
            <person name="Ahren D."/>
            <person name="Johansson T."/>
            <person name="Persson P."/>
            <person name="Tunlid A."/>
        </authorList>
    </citation>
    <scope>NUCLEOTIDE SEQUENCE [LARGE SCALE GENOMIC DNA]</scope>
    <source>
        <strain evidence="17 18">CBS 291.85</strain>
    </source>
</reference>
<gene>
    <name evidence="17" type="ORF">D9758_001756</name>
</gene>
<evidence type="ECO:0000259" key="16">
    <source>
        <dbReference type="Pfam" id="PF25097"/>
    </source>
</evidence>
<dbReference type="Pfam" id="PF05189">
    <property type="entry name" value="RTC_insert"/>
    <property type="match status" value="1"/>
</dbReference>
<feature type="domain" description="RNA 3'-terminal phosphate cyclase" evidence="9">
    <location>
        <begin position="482"/>
        <end position="810"/>
    </location>
</feature>
<dbReference type="GO" id="GO:0006396">
    <property type="term" value="P:RNA processing"/>
    <property type="evidence" value="ECO:0007669"/>
    <property type="project" value="InterPro"/>
</dbReference>
<feature type="domain" description="CCR4-NOT transcription complex subunit 1 CAF1-binding" evidence="13">
    <location>
        <begin position="1732"/>
        <end position="1949"/>
    </location>
</feature>
<dbReference type="SUPFAM" id="SSF52913">
    <property type="entry name" value="RNA 3'-terminal phosphate cyclase, RPTC, insert domain"/>
    <property type="match status" value="1"/>
</dbReference>
<dbReference type="InterPro" id="IPR007196">
    <property type="entry name" value="CCR4-Not_Not1_C"/>
</dbReference>
<dbReference type="InterPro" id="IPR032194">
    <property type="entry name" value="CNOT1_HEAT"/>
</dbReference>
<feature type="compositionally biased region" description="Polar residues" evidence="8">
    <location>
        <begin position="851"/>
        <end position="866"/>
    </location>
</feature>
<evidence type="ECO:0000256" key="2">
    <source>
        <dbReference type="ARBA" id="ARBA00022491"/>
    </source>
</evidence>
<evidence type="ECO:0000259" key="11">
    <source>
        <dbReference type="Pfam" id="PF05189"/>
    </source>
</evidence>
<dbReference type="Gene3D" id="1.25.40.800">
    <property type="match status" value="1"/>
</dbReference>
<evidence type="ECO:0000256" key="4">
    <source>
        <dbReference type="ARBA" id="ARBA00023163"/>
    </source>
</evidence>
<dbReference type="EMBL" id="JAACJM010000004">
    <property type="protein sequence ID" value="KAF5372857.1"/>
    <property type="molecule type" value="Genomic_DNA"/>
</dbReference>
<dbReference type="FunFam" id="1.25.40.180:FF:000012">
    <property type="entry name" value="Ccr4-Not transcription complex subunit"/>
    <property type="match status" value="1"/>
</dbReference>
<keyword evidence="5" id="KW-0539">Nucleus</keyword>
<dbReference type="OrthoDB" id="1933107at2759"/>
<evidence type="ECO:0000256" key="3">
    <source>
        <dbReference type="ARBA" id="ARBA00023015"/>
    </source>
</evidence>
<evidence type="ECO:0000313" key="18">
    <source>
        <dbReference type="Proteomes" id="UP000559256"/>
    </source>
</evidence>
<dbReference type="GO" id="GO:0000932">
    <property type="term" value="C:P-body"/>
    <property type="evidence" value="ECO:0007669"/>
    <property type="project" value="TreeGrafter"/>
</dbReference>
<comment type="subcellular location">
    <subcellularLocation>
        <location evidence="1">Nucleus</location>
    </subcellularLocation>
</comment>
<dbReference type="CDD" id="cd20710">
    <property type="entry name" value="NOT1_connector"/>
    <property type="match status" value="1"/>
</dbReference>
<dbReference type="InterPro" id="IPR023213">
    <property type="entry name" value="CAT-like_dom_sf"/>
</dbReference>
<dbReference type="GO" id="GO:0060090">
    <property type="term" value="F:molecular adaptor activity"/>
    <property type="evidence" value="ECO:0007669"/>
    <property type="project" value="TreeGrafter"/>
</dbReference>
<sequence>MTSSAIDTIQVFPKPGKDNKILQDSISLPSHDLWMTFIKRLHVIPVELDVQHFSDALSSCLWLYRPVCGRLRQNSTRWKIVLEDCPIPVEILKAEDKPGSSLSSWVVQDSSFIAPYLSSTPALRDDSLLRIRMTIGRGQTVLGVSWHHVLGDATTLLRFLRSLSQLYQNLPLLDPLPDFSSSSKHFFNPSANVEFQQLIAKHTPSMPHLACTYPSFEIGLRYAERNQGMVPVMFRLRRRRVEELLDWLRTRSLELEGSDVEGNLKLTRQDCITACVAVILSLCRRNCVKKITNAAVYRGVKAQWTNPASAGNPIYVVPTEEIDDSHATDIRYIAERIRQSLTNARQPDFVESYMSVAGHYMDLAAANNTQFFFGSEAGVLSVNSQLSLDWHSIHFGYPGLVKFYTSGMNKFYLRVFCANPGDLGEDSDTNGAVDISFGVSEEMRDPVLKMLGDVEDGRFDFLYHTYMTSAASEMKIIDGSVLEGGGQILRNCISLAALLSKPVCIQNIRSGRNPPGLKNQHKTGILLASEIASAQVNGVTNGSSQIEFIPGRIQIPGNYTADSVTAGATTLLLQIALPLLLFGQERVPSTLTLKGGTNCEQAPQIDYTQNVFFPFIKKHFGICGEVELKRRGYYPKGGGEVVVKITPSNGPLKGFSLLERGEVLCVKGIAHVAGLPDHLGRSMVEGAKRRLKMGGISDEVPVEIEYKRGNTVGAGSGIVLWAELGGGGIIGAGSVGRKNIAAEDVGEEAAKEVLRGLEAGGCVDEWLQDQIIILMALAGGTSEVLCGDLTLHTRTAIWVAEELTDARFSIENKIVVWPLTIDPPPVPLQHSSTIPPKTASGPGNAAVRRSVTPSRSHMDNPPTSTTNIHTIVKAQIVFLLSTLTEDNFERNQVEIRSLSEQHGIDTYLHFIRRLILQSQSRLTSASPPSSFDTSSNLTFRLLVQETQRLARDPVLADRFRDGIDKGDGDIFRHFDFHRFAERINLRPLERLVLASSIVAGPVRNKELTIQAQNMIRSEFENAVLSLCHNPSFDHADLSPNQVAKLMSNLLSDPPPESPVLDAAQRQALIVAVQTKYGKETVAPILQRIFPNLSLPPGTTLVQALLMFGPDVTSDQDAVRALLARFGISDAAPPRDEQVIDIVSTLNRKASEGAVLCDVPAIVRALGSFSSNINWASVIKSFDLPDRHGVDTATLKLLIAILLNCPRDTEPTAVLGFWSIWSNPLYQLRLLDALLSLPADTFNFVQLPGRRIVTVEDVAVASPTIKALATNVQNHTWNSLDLFEVLVRMADSDSLEIRNVVREMLDKAIKISAELVHMGLLQVPDAPWNEIRLEYSRKLLNMFLAGHPNHQLVFMRIWQIQPSYLTDAFRDFYQDNPLNITRILDVAQDLKVYNHSLPVSSRVVDVSRQILESLLEVRPFGFALDVAALASRREYLNLDKWLLDNVAKHGAEFLHAVLEFIEEKVQTEKMIRLADPQPEARTMPLNPNTITIILRILRNSQNQMAEEDKQFWNDVKNHCLQVHPRLMSMMPGSDIEPGYTVINYSSEIETEVDGIYKQMYDENTTIDDVIAMLQRSKDSSNPRDHEVFCCMLHFLFDEYKFFQSYYPARELAMTGYLFGSLIQHRLIDYIPLGIAIRYILDALDCPPETNLFKFGLQALSRFESRLPEWRPLCETLVRNVHLADARPDLVANLQRFLAAAGDGALDMNLLANAAIEAPPIFTSIQPDPVEGDIEEPPEELSDKILFIVNNLAPGNFDAKLAEMQGIFDDDYARWFANYLIDQRVSSEPNNHSLYLRFLDAMDREPLSKFILHETFVKSMLVLNSERALQFGPERTTLKNVGSWLGSITLARDIPIKHKNLSFKDLLIEGYESGRTIVAIPFVCKVLEACARSKVFKPPNPWLMAVMSLLAELYFFADLKLHYKFEIEVLCTTLELNLDNLEPTIVLRNRPLVDSLAGPPLPEYVTDIDSLPIGGYDPAQMVGNDSQVLALGPASPSDTQRVLGPHIEQILSSLTSHIHINPQLPPFSVNPTFKRSVAFAVDRAVREIIVPVVERSVTIAGISTRELVAKDFATEANDEKLRKAGHMMAQKLAGSLALVTCKDPLKSNLAAHIRQFLIEHGFPEVAQSDAAMNILVSDNLDIACQAIERAAMEQAVVDVDEGFAGAYEARRRHREMRPGQAFWDSSAPPSTFSMSLPDPLRLKASGVQANQIGVYEDFALDPKRRVGSRPGSTMAFAAPGAYTPSPAPDSMTNHTTHQEAMERFGVMTRDLEALVTQLPISSLAALPPNHDVRYIIRNIMNLSEAGERHRTPLLMSQKIVQLLYKTSSPLGREVYVGLLDSLCQQYDDVAKEAITWLLYAEDERKFNIPVTIVLLRSGLINVTIQDQQLAKMMYTDPRPSVLNFTAGLIRECLSTEPPVAGQAQFSFSLEILNQLSQQGKANEAVTKLLDDLRGVVRQPSESSTPASRQPTVRPETEQMKEKLYACFQQWVNLYQRSHNLEKSFVNFITQLTKAGIFKEDETSSLFFRVCAESSINSYMKCMAAGEFEYAYQALDAMSRLYVYMVKYHGDASGVNNDQAKTHYLSKILSIFVLVLSYLHEEQGAAFQQKPFFRFFSSLINDLYAADAHLGTAYFSLLNCLSGTFMSLQPTHFPGFSFSWMCLISHRLFMPKLLLSENREGWSSFHKLLLCLFRFLQPFLKEANLQIAVRDLYRGALRLLLVLLHDFPEFLSEYYFTLCDMIPPRCIQLRNIILSAFPSNIILPDPHLRQVSLESIPEMGPIPPILSDFTSALKSTDLRVHLDQYLLNRGSSSFLVSLKDRLRYPGTTEATPDSYNLSLMNCLVMYIGVSSVAQAKARNGTSVLIPNDPGVIALQYLATNLDVEGQHHLLSAMVLHLRYPNAHTHWFCTLLLHLFLEVKDDRFREVMTKVLLERFIVHRPHPWGALVTFIELLRNPKYEFWSKDFIRIAPEVSMLLESVANAIFQQ</sequence>
<dbReference type="InterPro" id="IPR024557">
    <property type="entry name" value="CNOT1_dom_4"/>
</dbReference>
<accession>A0A8H5GXL7</accession>
<evidence type="ECO:0000256" key="1">
    <source>
        <dbReference type="ARBA" id="ARBA00004123"/>
    </source>
</evidence>
<evidence type="ECO:0000259" key="13">
    <source>
        <dbReference type="Pfam" id="PF16415"/>
    </source>
</evidence>
<dbReference type="Pfam" id="PF12842">
    <property type="entry name" value="DUF3819"/>
    <property type="match status" value="1"/>
</dbReference>
<dbReference type="Gene3D" id="1.25.40.790">
    <property type="match status" value="1"/>
</dbReference>
<dbReference type="InterPro" id="IPR020719">
    <property type="entry name" value="RNA3'_term_phos_cycl-like_CS"/>
</dbReference>
<evidence type="ECO:0000259" key="14">
    <source>
        <dbReference type="Pfam" id="PF16417"/>
    </source>
</evidence>
<comment type="function">
    <text evidence="6">Acts as a component of the CCR4-NOT core complex, which in the nucleus seems to be a general transcription factor, and in the cytoplasm the major mRNA deadenylase involved in mRNA turnover. The NOT protein subcomplex negatively regulates the basal and activated transcription of many genes. Preferentially affects TC-type TATA element-dependent transcription. Could directly or indirectly inhibit component(s) of the general transcription machinery.</text>
</comment>
<feature type="domain" description="CCR4-Not complex component Not1 C-terminal" evidence="10">
    <location>
        <begin position="2626"/>
        <end position="2976"/>
    </location>
</feature>
<feature type="domain" description="CCR4-NOT transcription complex subunit 1 HEAT repeat" evidence="15">
    <location>
        <begin position="1335"/>
        <end position="1393"/>
    </location>
</feature>
<dbReference type="HAMAP" id="MF_00200">
    <property type="entry name" value="RTC"/>
    <property type="match status" value="1"/>
</dbReference>
<name>A0A8H5GXL7_9AGAR</name>
<keyword evidence="3" id="KW-0805">Transcription regulation</keyword>
<dbReference type="Gene3D" id="1.25.40.180">
    <property type="match status" value="1"/>
</dbReference>
<evidence type="ECO:0000256" key="8">
    <source>
        <dbReference type="SAM" id="MobiDB-lite"/>
    </source>
</evidence>
<dbReference type="InterPro" id="IPR037136">
    <property type="entry name" value="RNA3'_phos_cyclase_dom_sf"/>
</dbReference>
<dbReference type="PANTHER" id="PTHR13162:SF8">
    <property type="entry name" value="CCR4-NOT TRANSCRIPTION COMPLEX SUBUNIT 1"/>
    <property type="match status" value="1"/>
</dbReference>
<feature type="region of interest" description="Disordered" evidence="8">
    <location>
        <begin position="830"/>
        <end position="866"/>
    </location>
</feature>
<feature type="domain" description="CCR4-NOT transcription complex subunit 1" evidence="12">
    <location>
        <begin position="2029"/>
        <end position="2172"/>
    </location>
</feature>
<evidence type="ECO:0000259" key="9">
    <source>
        <dbReference type="Pfam" id="PF01137"/>
    </source>
</evidence>
<evidence type="ECO:0000256" key="7">
    <source>
        <dbReference type="ARBA" id="ARBA00074459"/>
    </source>
</evidence>
<dbReference type="Proteomes" id="UP000559256">
    <property type="component" value="Unassembled WGS sequence"/>
</dbReference>
<dbReference type="InterPro" id="IPR036553">
    <property type="entry name" value="RPTC_insert"/>
</dbReference>
<proteinExistence type="inferred from homology"/>
<dbReference type="NCBIfam" id="TIGR03399">
    <property type="entry name" value="RNA_3prim_cycl"/>
    <property type="match status" value="1"/>
</dbReference>
<dbReference type="InterPro" id="IPR017770">
    <property type="entry name" value="RNA3'_term_phos_cyc_type_1"/>
</dbReference>
<dbReference type="Gene3D" id="3.65.10.20">
    <property type="entry name" value="RNA 3'-terminal phosphate cyclase domain"/>
    <property type="match status" value="1"/>
</dbReference>
<dbReference type="GO" id="GO:0005634">
    <property type="term" value="C:nucleus"/>
    <property type="evidence" value="ECO:0007669"/>
    <property type="project" value="UniProtKB-SubCell"/>
</dbReference>
<dbReference type="InterPro" id="IPR013792">
    <property type="entry name" value="RNA3'P_cycl/enolpyr_Trfase_a/b"/>
</dbReference>
<dbReference type="Gene3D" id="3.30.360.20">
    <property type="entry name" value="RNA 3'-terminal phosphate cyclase, insert domain"/>
    <property type="match status" value="1"/>
</dbReference>
<dbReference type="GO" id="GO:0017148">
    <property type="term" value="P:negative regulation of translation"/>
    <property type="evidence" value="ECO:0007669"/>
    <property type="project" value="InterPro"/>
</dbReference>
<dbReference type="InterPro" id="IPR032191">
    <property type="entry name" value="CNOT1_CAF1_bind"/>
</dbReference>
<feature type="domain" description="CCR4-NOT transcription complex subunit 1-like NOT1 connector" evidence="16">
    <location>
        <begin position="2268"/>
        <end position="2451"/>
    </location>
</feature>
<feature type="domain" description="CCR4-NOT transcription complex subunit 1 HEAT repeat" evidence="15">
    <location>
        <begin position="1407"/>
        <end position="1497"/>
    </location>
</feature>
<evidence type="ECO:0000256" key="6">
    <source>
        <dbReference type="ARBA" id="ARBA00059181"/>
    </source>
</evidence>
<organism evidence="17 18">
    <name type="scientific">Tetrapyrgos nigripes</name>
    <dbReference type="NCBI Taxonomy" id="182062"/>
    <lineage>
        <taxon>Eukaryota</taxon>
        <taxon>Fungi</taxon>
        <taxon>Dikarya</taxon>
        <taxon>Basidiomycota</taxon>
        <taxon>Agaricomycotina</taxon>
        <taxon>Agaricomycetes</taxon>
        <taxon>Agaricomycetidae</taxon>
        <taxon>Agaricales</taxon>
        <taxon>Marasmiineae</taxon>
        <taxon>Marasmiaceae</taxon>
        <taxon>Tetrapyrgos</taxon>
    </lineage>
</organism>
<dbReference type="PANTHER" id="PTHR13162">
    <property type="entry name" value="CCR4-NOT TRANSCRIPTION COMPLEX"/>
    <property type="match status" value="1"/>
</dbReference>
<comment type="caution">
    <text evidence="17">The sequence shown here is derived from an EMBL/GenBank/DDBJ whole genome shotgun (WGS) entry which is preliminary data.</text>
</comment>
<dbReference type="InterPro" id="IPR023797">
    <property type="entry name" value="RNA3'_phos_cyclase_dom"/>
</dbReference>
<dbReference type="Pfam" id="PF16415">
    <property type="entry name" value="CNOT1_CAF1_bind"/>
    <property type="match status" value="1"/>
</dbReference>
<dbReference type="Gene3D" id="1.25.40.840">
    <property type="entry name" value="CCR4-NOT transcription complex subunit 1 TTP binding domain"/>
    <property type="match status" value="1"/>
</dbReference>